<evidence type="ECO:0000313" key="1">
    <source>
        <dbReference type="EMBL" id="MEQ2315129.1"/>
    </source>
</evidence>
<organism evidence="1 2">
    <name type="scientific">Ameca splendens</name>
    <dbReference type="NCBI Taxonomy" id="208324"/>
    <lineage>
        <taxon>Eukaryota</taxon>
        <taxon>Metazoa</taxon>
        <taxon>Chordata</taxon>
        <taxon>Craniata</taxon>
        <taxon>Vertebrata</taxon>
        <taxon>Euteleostomi</taxon>
        <taxon>Actinopterygii</taxon>
        <taxon>Neopterygii</taxon>
        <taxon>Teleostei</taxon>
        <taxon>Neoteleostei</taxon>
        <taxon>Acanthomorphata</taxon>
        <taxon>Ovalentaria</taxon>
        <taxon>Atherinomorphae</taxon>
        <taxon>Cyprinodontiformes</taxon>
        <taxon>Goodeidae</taxon>
        <taxon>Ameca</taxon>
    </lineage>
</organism>
<evidence type="ECO:0000313" key="2">
    <source>
        <dbReference type="Proteomes" id="UP001469553"/>
    </source>
</evidence>
<protein>
    <submittedName>
        <fullName evidence="1">Uncharacterized protein</fullName>
    </submittedName>
</protein>
<comment type="caution">
    <text evidence="1">The sequence shown here is derived from an EMBL/GenBank/DDBJ whole genome shotgun (WGS) entry which is preliminary data.</text>
</comment>
<name>A0ABV1A9B8_9TELE</name>
<keyword evidence="2" id="KW-1185">Reference proteome</keyword>
<sequence>MLVHNRPASHSASSWHIRHKKCSQEKVCISPSVQPCKHTSRTEQVNPALALASSLEQELKEYRDVGMCDLELDPYVAREILSKQYISLLKVIEMVFIYEIH</sequence>
<gene>
    <name evidence="1" type="ORF">AMECASPLE_019013</name>
</gene>
<reference evidence="1 2" key="1">
    <citation type="submission" date="2021-06" db="EMBL/GenBank/DDBJ databases">
        <authorList>
            <person name="Palmer J.M."/>
        </authorList>
    </citation>
    <scope>NUCLEOTIDE SEQUENCE [LARGE SCALE GENOMIC DNA]</scope>
    <source>
        <strain evidence="1 2">AS_MEX2019</strain>
        <tissue evidence="1">Muscle</tissue>
    </source>
</reference>
<dbReference type="Proteomes" id="UP001469553">
    <property type="component" value="Unassembled WGS sequence"/>
</dbReference>
<dbReference type="EMBL" id="JAHRIP010086148">
    <property type="protein sequence ID" value="MEQ2315129.1"/>
    <property type="molecule type" value="Genomic_DNA"/>
</dbReference>
<accession>A0ABV1A9B8</accession>
<proteinExistence type="predicted"/>